<dbReference type="Pfam" id="PF14703">
    <property type="entry name" value="PHM7_cyt"/>
    <property type="match status" value="1"/>
</dbReference>
<keyword evidence="4 8" id="KW-0812">Transmembrane</keyword>
<proteinExistence type="inferred from homology"/>
<evidence type="ECO:0000313" key="12">
    <source>
        <dbReference type="EMBL" id="CAE0058913.1"/>
    </source>
</evidence>
<keyword evidence="5 8" id="KW-1133">Transmembrane helix</keyword>
<dbReference type="EMBL" id="HBHW01035103">
    <property type="protein sequence ID" value="CAE0058924.1"/>
    <property type="molecule type" value="Transcribed_RNA"/>
</dbReference>
<name>A0A7S3EJK6_9RHOD</name>
<dbReference type="GO" id="GO:0005886">
    <property type="term" value="C:plasma membrane"/>
    <property type="evidence" value="ECO:0007669"/>
    <property type="project" value="TreeGrafter"/>
</dbReference>
<evidence type="ECO:0000259" key="10">
    <source>
        <dbReference type="Pfam" id="PF13967"/>
    </source>
</evidence>
<evidence type="ECO:0000256" key="5">
    <source>
        <dbReference type="ARBA" id="ARBA00022989"/>
    </source>
</evidence>
<organism evidence="12">
    <name type="scientific">Rhodosorus marinus</name>
    <dbReference type="NCBI Taxonomy" id="101924"/>
    <lineage>
        <taxon>Eukaryota</taxon>
        <taxon>Rhodophyta</taxon>
        <taxon>Stylonematophyceae</taxon>
        <taxon>Stylonematales</taxon>
        <taxon>Stylonemataceae</taxon>
        <taxon>Rhodosorus</taxon>
    </lineage>
</organism>
<reference evidence="12" key="1">
    <citation type="submission" date="2021-01" db="EMBL/GenBank/DDBJ databases">
        <authorList>
            <person name="Corre E."/>
            <person name="Pelletier E."/>
            <person name="Niang G."/>
            <person name="Scheremetjew M."/>
            <person name="Finn R."/>
            <person name="Kale V."/>
            <person name="Holt S."/>
            <person name="Cochrane G."/>
            <person name="Meng A."/>
            <person name="Brown T."/>
            <person name="Cohen L."/>
        </authorList>
    </citation>
    <scope>NUCLEOTIDE SEQUENCE</scope>
    <source>
        <strain evidence="12">CCMP 769</strain>
    </source>
</reference>
<dbReference type="PANTHER" id="PTHR13018:SF5">
    <property type="entry name" value="RE44586P"/>
    <property type="match status" value="1"/>
</dbReference>
<evidence type="ECO:0000313" key="13">
    <source>
        <dbReference type="EMBL" id="CAE0058918.1"/>
    </source>
</evidence>
<evidence type="ECO:0000256" key="2">
    <source>
        <dbReference type="ARBA" id="ARBA00007779"/>
    </source>
</evidence>
<dbReference type="EMBL" id="HBHW01035081">
    <property type="protein sequence ID" value="CAE0058918.1"/>
    <property type="molecule type" value="Transcribed_RNA"/>
</dbReference>
<evidence type="ECO:0000256" key="6">
    <source>
        <dbReference type="ARBA" id="ARBA00023136"/>
    </source>
</evidence>
<evidence type="ECO:0000259" key="11">
    <source>
        <dbReference type="Pfam" id="PF14703"/>
    </source>
</evidence>
<evidence type="ECO:0000259" key="9">
    <source>
        <dbReference type="Pfam" id="PF02714"/>
    </source>
</evidence>
<dbReference type="EMBL" id="HBHW01035070">
    <property type="protein sequence ID" value="CAE0058913.1"/>
    <property type="molecule type" value="Transcribed_RNA"/>
</dbReference>
<feature type="region of interest" description="Disordered" evidence="7">
    <location>
        <begin position="725"/>
        <end position="775"/>
    </location>
</feature>
<dbReference type="InterPro" id="IPR032880">
    <property type="entry name" value="CSC1/OSCA1-like_N"/>
</dbReference>
<evidence type="ECO:0000256" key="7">
    <source>
        <dbReference type="SAM" id="MobiDB-lite"/>
    </source>
</evidence>
<evidence type="ECO:0008006" key="16">
    <source>
        <dbReference type="Google" id="ProtNLM"/>
    </source>
</evidence>
<feature type="domain" description="CSC1/OSCA1-like 7TM region" evidence="9">
    <location>
        <begin position="369"/>
        <end position="639"/>
    </location>
</feature>
<gene>
    <name evidence="12" type="ORF">RMAR00112_LOCUS26978</name>
    <name evidence="13" type="ORF">RMAR00112_LOCUS26983</name>
    <name evidence="14" type="ORF">RMAR00112_LOCUS26985</name>
    <name evidence="15" type="ORF">RMAR00112_LOCUS26989</name>
</gene>
<dbReference type="GO" id="GO:0005227">
    <property type="term" value="F:calcium-activated cation channel activity"/>
    <property type="evidence" value="ECO:0007669"/>
    <property type="project" value="InterPro"/>
</dbReference>
<dbReference type="Pfam" id="PF13967">
    <property type="entry name" value="RSN1_TM"/>
    <property type="match status" value="1"/>
</dbReference>
<feature type="transmembrane region" description="Helical" evidence="8">
    <location>
        <begin position="107"/>
        <end position="129"/>
    </location>
</feature>
<comment type="similarity">
    <text evidence="2">Belongs to the CSC1 (TC 1.A.17) family.</text>
</comment>
<dbReference type="InterPro" id="IPR027815">
    <property type="entry name" value="CSC1/OSCA1-like_cyt"/>
</dbReference>
<evidence type="ECO:0000256" key="8">
    <source>
        <dbReference type="SAM" id="Phobius"/>
    </source>
</evidence>
<feature type="transmembrane region" description="Helical" evidence="8">
    <location>
        <begin position="149"/>
        <end position="171"/>
    </location>
</feature>
<dbReference type="InterPro" id="IPR003864">
    <property type="entry name" value="CSC1/OSCA1-like_7TM"/>
</dbReference>
<keyword evidence="6 8" id="KW-0472">Membrane</keyword>
<comment type="subcellular location">
    <subcellularLocation>
        <location evidence="1">Membrane</location>
        <topology evidence="1">Multi-pass membrane protein</topology>
    </subcellularLocation>
</comment>
<sequence length="775" mass="87405">MVDSATVGLIYSAVIGIVVFLIFWVLFELLKNSRPHIFEFRKWIQDYEENFKEFRNENGEFVGYLPNQPPRGWLTWLTVPMTVSDDEIQRYLGYDVCLYVISLRNKVFYFSVMGAIACIILIPVYATAGDKAAGGVALLSMSNLETGSARFWATFIVDFVLVYLSVIYIMIECRTYVKRREQFRAENIAANYAVSVMDLRKDRNTEELVRQDFEMALPGEVEGVQLTYGSAYLRKKFNLYRTAQNKKEVAQYQIDNGKDGKRPRHHTVPCTCCCTGTVDSQEYWSEQQTTHAEEIETAQEKMDPKVVKPCDSAIVVFKTKKSAAVAAQTKLFGMPLDSYTIDRQEAFKSVHWHGMRLSYLAGLGFSINLWVWLVVVLVFWAPISAAIMGLANLESLAGIPAFSWLVDILSASEAVKGLIEGFLPPLVTIVLALLPAMLMMIFAGLERHPSLEKVHNKQRTMRYIFLFFAQFLYIVLAGTALSYLDVLINDPTEIVPLLAQAIPEQATFFLNFVLTACFIGNALALSQVVRMIVIPLFKKFFKTPRQRKGAQTFGAEFSYVVFYTSTGLLSTITIIYSSIAPLINLFAVIYFVLTYAVHKYNLLYTHYCNYEHGGSMFWGNLQWNFVALYLKTLTMCGIMGLNEAIGPAIVSAINLIPLLVVHVFVNKRYGTVAWYGSLEYGSGKPAQEEVNPNYLPQYKTPELWAISDVPQLKEPMEDLEENFYDAEERLKDDLESQGTGESESKVVEEQTAGGEEEAVALSEEVGANVEQTTSA</sequence>
<evidence type="ECO:0000313" key="15">
    <source>
        <dbReference type="EMBL" id="CAE0058924.1"/>
    </source>
</evidence>
<feature type="transmembrane region" description="Helical" evidence="8">
    <location>
        <begin position="422"/>
        <end position="442"/>
    </location>
</feature>
<feature type="domain" description="CSC1/OSCA1-like cytosolic" evidence="11">
    <location>
        <begin position="192"/>
        <end position="328"/>
    </location>
</feature>
<evidence type="ECO:0000313" key="14">
    <source>
        <dbReference type="EMBL" id="CAE0058920.1"/>
    </source>
</evidence>
<feature type="transmembrane region" description="Helical" evidence="8">
    <location>
        <begin position="463"/>
        <end position="488"/>
    </location>
</feature>
<dbReference type="AlphaFoldDB" id="A0A7S3EJK6"/>
<evidence type="ECO:0000256" key="4">
    <source>
        <dbReference type="ARBA" id="ARBA00022692"/>
    </source>
</evidence>
<evidence type="ECO:0000256" key="3">
    <source>
        <dbReference type="ARBA" id="ARBA00022448"/>
    </source>
</evidence>
<dbReference type="PANTHER" id="PTHR13018">
    <property type="entry name" value="PROBABLE MEMBRANE PROTEIN DUF221-RELATED"/>
    <property type="match status" value="1"/>
</dbReference>
<feature type="transmembrane region" description="Helical" evidence="8">
    <location>
        <begin position="647"/>
        <end position="665"/>
    </location>
</feature>
<feature type="transmembrane region" description="Helical" evidence="8">
    <location>
        <begin position="357"/>
        <end position="383"/>
    </location>
</feature>
<feature type="transmembrane region" description="Helical" evidence="8">
    <location>
        <begin position="508"/>
        <end position="537"/>
    </location>
</feature>
<evidence type="ECO:0000256" key="1">
    <source>
        <dbReference type="ARBA" id="ARBA00004141"/>
    </source>
</evidence>
<feature type="transmembrane region" description="Helical" evidence="8">
    <location>
        <begin position="582"/>
        <end position="602"/>
    </location>
</feature>
<protein>
    <recommendedName>
        <fullName evidence="16">CSC1/OSCA1-like 7TM region domain-containing protein</fullName>
    </recommendedName>
</protein>
<dbReference type="Pfam" id="PF02714">
    <property type="entry name" value="RSN1_7TM"/>
    <property type="match status" value="1"/>
</dbReference>
<dbReference type="EMBL" id="HBHW01035092">
    <property type="protein sequence ID" value="CAE0058920.1"/>
    <property type="molecule type" value="Transcribed_RNA"/>
</dbReference>
<dbReference type="InterPro" id="IPR045122">
    <property type="entry name" value="Csc1-like"/>
</dbReference>
<keyword evidence="3" id="KW-0813">Transport</keyword>
<feature type="transmembrane region" description="Helical" evidence="8">
    <location>
        <begin position="623"/>
        <end position="641"/>
    </location>
</feature>
<feature type="transmembrane region" description="Helical" evidence="8">
    <location>
        <begin position="6"/>
        <end position="27"/>
    </location>
</feature>
<accession>A0A7S3EJK6</accession>
<feature type="transmembrane region" description="Helical" evidence="8">
    <location>
        <begin position="557"/>
        <end position="576"/>
    </location>
</feature>
<feature type="domain" description="CSC1/OSCA1-like N-terminal transmembrane" evidence="10">
    <location>
        <begin position="9"/>
        <end position="170"/>
    </location>
</feature>